<name>A0A6V2NCD0_EMIHU</name>
<dbReference type="EMBL" id="HBIR01012477">
    <property type="protein sequence ID" value="CAE0536625.1"/>
    <property type="molecule type" value="Transcribed_RNA"/>
</dbReference>
<keyword evidence="2" id="KW-0812">Transmembrane</keyword>
<accession>A0A6V2NCD0</accession>
<dbReference type="EMBL" id="HBIR01012474">
    <property type="protein sequence ID" value="CAE0536621.1"/>
    <property type="molecule type" value="Transcribed_RNA"/>
</dbReference>
<gene>
    <name evidence="3" type="ORF">EHUX00137_LOCUS9111</name>
    <name evidence="4" type="ORF">EHUX00137_LOCUS9114</name>
</gene>
<evidence type="ECO:0000256" key="1">
    <source>
        <dbReference type="SAM" id="MobiDB-lite"/>
    </source>
</evidence>
<dbReference type="AlphaFoldDB" id="A0A6V2NCD0"/>
<keyword evidence="2" id="KW-1133">Transmembrane helix</keyword>
<proteinExistence type="predicted"/>
<protein>
    <submittedName>
        <fullName evidence="3">Uncharacterized protein</fullName>
    </submittedName>
</protein>
<keyword evidence="2" id="KW-0472">Membrane</keyword>
<feature type="compositionally biased region" description="Basic and acidic residues" evidence="1">
    <location>
        <begin position="65"/>
        <end position="80"/>
    </location>
</feature>
<reference evidence="3" key="1">
    <citation type="submission" date="2021-01" db="EMBL/GenBank/DDBJ databases">
        <authorList>
            <person name="Corre E."/>
            <person name="Pelletier E."/>
            <person name="Niang G."/>
            <person name="Scheremetjew M."/>
            <person name="Finn R."/>
            <person name="Kale V."/>
            <person name="Holt S."/>
            <person name="Cochrane G."/>
            <person name="Meng A."/>
            <person name="Brown T."/>
            <person name="Cohen L."/>
        </authorList>
    </citation>
    <scope>NUCLEOTIDE SEQUENCE</scope>
    <source>
        <strain evidence="3">379</strain>
    </source>
</reference>
<sequence length="214" mass="23256">MCSCTARLGFARAHASHILQEMRARMTAVLLLPIAALPVRGFCRARLLPTAPVHHPRPPLLLTARRADRQSSRGTTRDFSRPPPSPELKAKQNKVASIVGVAYFSQFGVILAAALARLGLLKPPPFNSLTNIANAEMERAVAAGDVPPLMATVYAQQFWIGLVRRDSTDAGEISARPRAPDCFCRWRTTLLVGRTTRFFHSGARTTSPSAPPPG</sequence>
<feature type="transmembrane region" description="Helical" evidence="2">
    <location>
        <begin position="95"/>
        <end position="116"/>
    </location>
</feature>
<evidence type="ECO:0000313" key="4">
    <source>
        <dbReference type="EMBL" id="CAE0536625.1"/>
    </source>
</evidence>
<organism evidence="3">
    <name type="scientific">Emiliania huxleyi</name>
    <name type="common">Coccolithophore</name>
    <name type="synonym">Pontosphaera huxleyi</name>
    <dbReference type="NCBI Taxonomy" id="2903"/>
    <lineage>
        <taxon>Eukaryota</taxon>
        <taxon>Haptista</taxon>
        <taxon>Haptophyta</taxon>
        <taxon>Prymnesiophyceae</taxon>
        <taxon>Isochrysidales</taxon>
        <taxon>Noelaerhabdaceae</taxon>
        <taxon>Emiliania</taxon>
    </lineage>
</organism>
<evidence type="ECO:0000256" key="2">
    <source>
        <dbReference type="SAM" id="Phobius"/>
    </source>
</evidence>
<feature type="region of interest" description="Disordered" evidence="1">
    <location>
        <begin position="58"/>
        <end position="90"/>
    </location>
</feature>
<evidence type="ECO:0000313" key="3">
    <source>
        <dbReference type="EMBL" id="CAE0536621.1"/>
    </source>
</evidence>